<keyword evidence="5" id="KW-0521">NADP</keyword>
<evidence type="ECO:0000256" key="6">
    <source>
        <dbReference type="ARBA" id="ARBA00023002"/>
    </source>
</evidence>
<evidence type="ECO:0000256" key="1">
    <source>
        <dbReference type="ARBA" id="ARBA00001917"/>
    </source>
</evidence>
<dbReference type="InterPro" id="IPR052530">
    <property type="entry name" value="NAD(P)H_nitroreductase"/>
</dbReference>
<dbReference type="InterPro" id="IPR000415">
    <property type="entry name" value="Nitroreductase-like"/>
</dbReference>
<evidence type="ECO:0000256" key="5">
    <source>
        <dbReference type="ARBA" id="ARBA00022857"/>
    </source>
</evidence>
<evidence type="ECO:0000256" key="3">
    <source>
        <dbReference type="ARBA" id="ARBA00022630"/>
    </source>
</evidence>
<dbReference type="Pfam" id="PF00881">
    <property type="entry name" value="Nitroreductase"/>
    <property type="match status" value="1"/>
</dbReference>
<evidence type="ECO:0000256" key="2">
    <source>
        <dbReference type="ARBA" id="ARBA00007118"/>
    </source>
</evidence>
<feature type="domain" description="Nitroreductase" evidence="8">
    <location>
        <begin position="56"/>
        <end position="212"/>
    </location>
</feature>
<dbReference type="PANTHER" id="PTHR43821:SF1">
    <property type="entry name" value="NAD(P)H NITROREDUCTASE YDJA-RELATED"/>
    <property type="match status" value="1"/>
</dbReference>
<dbReference type="InterPro" id="IPR026021">
    <property type="entry name" value="YdjA-like"/>
</dbReference>
<comment type="caution">
    <text evidence="9">The sequence shown here is derived from an EMBL/GenBank/DDBJ whole genome shotgun (WGS) entry which is preliminary data.</text>
</comment>
<protein>
    <submittedName>
        <fullName evidence="9">Nitroreductase</fullName>
    </submittedName>
</protein>
<name>A0A6N6VIW2_9HYPH</name>
<evidence type="ECO:0000256" key="4">
    <source>
        <dbReference type="ARBA" id="ARBA00022643"/>
    </source>
</evidence>
<dbReference type="PANTHER" id="PTHR43821">
    <property type="entry name" value="NAD(P)H NITROREDUCTASE YDJA-RELATED"/>
    <property type="match status" value="1"/>
</dbReference>
<evidence type="ECO:0000256" key="7">
    <source>
        <dbReference type="ARBA" id="ARBA00023027"/>
    </source>
</evidence>
<evidence type="ECO:0000259" key="8">
    <source>
        <dbReference type="Pfam" id="PF00881"/>
    </source>
</evidence>
<keyword evidence="6" id="KW-0560">Oxidoreductase</keyword>
<comment type="similarity">
    <text evidence="2">Belongs to the nitroreductase family.</text>
</comment>
<keyword evidence="7" id="KW-0520">NAD</keyword>
<dbReference type="GO" id="GO:0016491">
    <property type="term" value="F:oxidoreductase activity"/>
    <property type="evidence" value="ECO:0007669"/>
    <property type="project" value="UniProtKB-KW"/>
</dbReference>
<gene>
    <name evidence="9" type="ORF">F2P47_13390</name>
</gene>
<organism evidence="9 10">
    <name type="scientific">Parvibaculum sedimenti</name>
    <dbReference type="NCBI Taxonomy" id="2608632"/>
    <lineage>
        <taxon>Bacteria</taxon>
        <taxon>Pseudomonadati</taxon>
        <taxon>Pseudomonadota</taxon>
        <taxon>Alphaproteobacteria</taxon>
        <taxon>Hyphomicrobiales</taxon>
        <taxon>Parvibaculaceae</taxon>
        <taxon>Parvibaculum</taxon>
    </lineage>
</organism>
<keyword evidence="3" id="KW-0285">Flavoprotein</keyword>
<comment type="cofactor">
    <cofactor evidence="1">
        <name>FMN</name>
        <dbReference type="ChEBI" id="CHEBI:58210"/>
    </cofactor>
</comment>
<accession>A0A6N6VIW2</accession>
<evidence type="ECO:0000313" key="9">
    <source>
        <dbReference type="EMBL" id="KAB7739208.1"/>
    </source>
</evidence>
<evidence type="ECO:0000313" key="10">
    <source>
        <dbReference type="Proteomes" id="UP000468901"/>
    </source>
</evidence>
<dbReference type="CDD" id="cd02135">
    <property type="entry name" value="YdjA-like"/>
    <property type="match status" value="1"/>
</dbReference>
<reference evidence="9 10" key="1">
    <citation type="submission" date="2019-09" db="EMBL/GenBank/DDBJ databases">
        <title>Parvibaculum sedimenti sp. nov., isolated from sediment.</title>
        <authorList>
            <person name="Wang Y."/>
        </authorList>
    </citation>
    <scope>NUCLEOTIDE SEQUENCE [LARGE SCALE GENOMIC DNA]</scope>
    <source>
        <strain evidence="9 10">HXT-9</strain>
    </source>
</reference>
<dbReference type="SUPFAM" id="SSF55469">
    <property type="entry name" value="FMN-dependent nitroreductase-like"/>
    <property type="match status" value="1"/>
</dbReference>
<dbReference type="Gene3D" id="3.40.109.10">
    <property type="entry name" value="NADH Oxidase"/>
    <property type="match status" value="1"/>
</dbReference>
<dbReference type="EMBL" id="WESC01000012">
    <property type="protein sequence ID" value="KAB7739208.1"/>
    <property type="molecule type" value="Genomic_DNA"/>
</dbReference>
<sequence>MRGPTVKTPRNAPLFARRDVAARACACKGRCLGLRHSQSEGNIVPRSPETIDLLLTRRSVKPLTMVEPGPDEADLEIMLRAASRVPDHGKLAPWRFIVFRGAARAQFGKVLRHIFAAEEPRADEDRLKLEENRLLQAPLVVAVISRLVPSKKAPEWEQRLSAGAACQNMLVAATALGFVGAWLTEWYAYSDNVAKALGLGENERVAGFIYFGSPSQPKDERERPALADIVSEWKSE</sequence>
<keyword evidence="4" id="KW-0288">FMN</keyword>
<keyword evidence="10" id="KW-1185">Reference proteome</keyword>
<dbReference type="InterPro" id="IPR029479">
    <property type="entry name" value="Nitroreductase"/>
</dbReference>
<proteinExistence type="inferred from homology"/>
<dbReference type="AlphaFoldDB" id="A0A6N6VIW2"/>
<dbReference type="Proteomes" id="UP000468901">
    <property type="component" value="Unassembled WGS sequence"/>
</dbReference>